<dbReference type="GO" id="GO:0005524">
    <property type="term" value="F:ATP binding"/>
    <property type="evidence" value="ECO:0007669"/>
    <property type="project" value="UniProtKB-KW"/>
</dbReference>
<keyword evidence="6 10" id="KW-0418">Kinase</keyword>
<evidence type="ECO:0000259" key="9">
    <source>
        <dbReference type="SMART" id="SM00911"/>
    </source>
</evidence>
<evidence type="ECO:0000256" key="3">
    <source>
        <dbReference type="ARBA" id="ARBA00022553"/>
    </source>
</evidence>
<dbReference type="Pfam" id="PF07536">
    <property type="entry name" value="HWE_HK"/>
    <property type="match status" value="1"/>
</dbReference>
<dbReference type="InterPro" id="IPR035965">
    <property type="entry name" value="PAS-like_dom_sf"/>
</dbReference>
<dbReference type="Proteomes" id="UP000078272">
    <property type="component" value="Unassembled WGS sequence"/>
</dbReference>
<dbReference type="InterPro" id="IPR013656">
    <property type="entry name" value="PAS_4"/>
</dbReference>
<gene>
    <name evidence="10" type="ORF">NS226_00880</name>
</gene>
<keyword evidence="3" id="KW-0597">Phosphoprotein</keyword>
<feature type="domain" description="Signal transduction histidine kinase HWE region" evidence="9">
    <location>
        <begin position="185"/>
        <end position="266"/>
    </location>
</feature>
<dbReference type="SUPFAM" id="SSF55785">
    <property type="entry name" value="PYP-like sensor domain (PAS domain)"/>
    <property type="match status" value="1"/>
</dbReference>
<dbReference type="InterPro" id="IPR036890">
    <property type="entry name" value="HATPase_C_sf"/>
</dbReference>
<comment type="catalytic activity">
    <reaction evidence="1">
        <text>ATP + protein L-histidine = ADP + protein N-phospho-L-histidine.</text>
        <dbReference type="EC" id="2.7.13.3"/>
    </reaction>
</comment>
<keyword evidence="7" id="KW-0067">ATP-binding</keyword>
<evidence type="ECO:0000256" key="8">
    <source>
        <dbReference type="SAM" id="Coils"/>
    </source>
</evidence>
<dbReference type="Gene3D" id="3.30.565.10">
    <property type="entry name" value="Histidine kinase-like ATPase, C-terminal domain"/>
    <property type="match status" value="1"/>
</dbReference>
<evidence type="ECO:0000256" key="2">
    <source>
        <dbReference type="ARBA" id="ARBA00012438"/>
    </source>
</evidence>
<dbReference type="Gene3D" id="3.30.450.20">
    <property type="entry name" value="PAS domain"/>
    <property type="match status" value="1"/>
</dbReference>
<evidence type="ECO:0000256" key="6">
    <source>
        <dbReference type="ARBA" id="ARBA00022777"/>
    </source>
</evidence>
<keyword evidence="8" id="KW-0175">Coiled coil</keyword>
<dbReference type="GO" id="GO:0004673">
    <property type="term" value="F:protein histidine kinase activity"/>
    <property type="evidence" value="ECO:0007669"/>
    <property type="project" value="UniProtKB-EC"/>
</dbReference>
<name>A0A175RDQ2_9HYPH</name>
<keyword evidence="4" id="KW-0808">Transferase</keyword>
<sequence length="369" mass="41216">MDPLQEQGVMWDAIRSVNWAGSSLGPIEGWPFTLRAVLRTVLASKQPMCLWWGPDLLQFHNEAYLPMLGARVDGAIGKPFSVLWADVSEDVMPYLKQALAGQGTWAEDLPLTVTRNGYPEETYWSFSYSPLFNDHGQIAGALNIVTETTRLMRERQELEELNRNLSDSLARQEEGERQRRVLQRELSHRMKNTLAMVQAVVTQSLRHSTSIEEATQVASARIQALGRAQDMLTATDWTIADLRAAVDAAIEPHVDRSGRFIVSGDTLDLSAQQAMGVALALHELATNAVKYGALSVDEGCVKVGWHVSPEGEFHFEWREENGPEVKPLGRKGFGTRLTERVVPGYFNGRAETDFQPDGIVYRLQGRLEP</sequence>
<dbReference type="SMART" id="SM00911">
    <property type="entry name" value="HWE_HK"/>
    <property type="match status" value="1"/>
</dbReference>
<evidence type="ECO:0000313" key="11">
    <source>
        <dbReference type="Proteomes" id="UP000078272"/>
    </source>
</evidence>
<dbReference type="PANTHER" id="PTHR41523:SF7">
    <property type="entry name" value="HISTIDINE KINASE"/>
    <property type="match status" value="1"/>
</dbReference>
<feature type="coiled-coil region" evidence="8">
    <location>
        <begin position="144"/>
        <end position="178"/>
    </location>
</feature>
<dbReference type="InterPro" id="IPR011102">
    <property type="entry name" value="Sig_transdc_His_kinase_HWE"/>
</dbReference>
<evidence type="ECO:0000313" key="10">
    <source>
        <dbReference type="EMBL" id="KTQ98442.1"/>
    </source>
</evidence>
<protein>
    <recommendedName>
        <fullName evidence="2">histidine kinase</fullName>
        <ecNumber evidence="2">2.7.13.3</ecNumber>
    </recommendedName>
</protein>
<dbReference type="EMBL" id="LDPZ01000003">
    <property type="protein sequence ID" value="KTQ98442.1"/>
    <property type="molecule type" value="Genomic_DNA"/>
</dbReference>
<organism evidence="10 11">
    <name type="scientific">Aureimonas ureilytica</name>
    <dbReference type="NCBI Taxonomy" id="401562"/>
    <lineage>
        <taxon>Bacteria</taxon>
        <taxon>Pseudomonadati</taxon>
        <taxon>Pseudomonadota</taxon>
        <taxon>Alphaproteobacteria</taxon>
        <taxon>Hyphomicrobiales</taxon>
        <taxon>Aurantimonadaceae</taxon>
        <taxon>Aureimonas</taxon>
    </lineage>
</organism>
<dbReference type="AlphaFoldDB" id="A0A175RDQ2"/>
<reference evidence="10 11" key="1">
    <citation type="journal article" date="2016" name="Front. Microbiol.">
        <title>Genomic Resource of Rice Seed Associated Bacteria.</title>
        <authorList>
            <person name="Midha S."/>
            <person name="Bansal K."/>
            <person name="Sharma S."/>
            <person name="Kumar N."/>
            <person name="Patil P.P."/>
            <person name="Chaudhry V."/>
            <person name="Patil P.B."/>
        </authorList>
    </citation>
    <scope>NUCLEOTIDE SEQUENCE [LARGE SCALE GENOMIC DNA]</scope>
    <source>
        <strain evidence="10 11">NS226</strain>
    </source>
</reference>
<dbReference type="EC" id="2.7.13.3" evidence="2"/>
<comment type="caution">
    <text evidence="10">The sequence shown here is derived from an EMBL/GenBank/DDBJ whole genome shotgun (WGS) entry which is preliminary data.</text>
</comment>
<dbReference type="Pfam" id="PF08448">
    <property type="entry name" value="PAS_4"/>
    <property type="match status" value="1"/>
</dbReference>
<dbReference type="PATRIC" id="fig|401562.3.peg.2525"/>
<proteinExistence type="predicted"/>
<accession>A0A175RDQ2</accession>
<dbReference type="STRING" id="401562.NS365_10580"/>
<evidence type="ECO:0000256" key="5">
    <source>
        <dbReference type="ARBA" id="ARBA00022741"/>
    </source>
</evidence>
<evidence type="ECO:0000256" key="7">
    <source>
        <dbReference type="ARBA" id="ARBA00022840"/>
    </source>
</evidence>
<evidence type="ECO:0000256" key="4">
    <source>
        <dbReference type="ARBA" id="ARBA00022679"/>
    </source>
</evidence>
<evidence type="ECO:0000256" key="1">
    <source>
        <dbReference type="ARBA" id="ARBA00000085"/>
    </source>
</evidence>
<keyword evidence="5" id="KW-0547">Nucleotide-binding</keyword>
<dbReference type="PANTHER" id="PTHR41523">
    <property type="entry name" value="TWO-COMPONENT SYSTEM SENSOR PROTEIN"/>
    <property type="match status" value="1"/>
</dbReference>